<name>A0A0R3AED6_PSEVE</name>
<sequence>MPVKHDLYQDLGLSKDEVDGHRAKNPRLNALFDKYNAVDELVVSAEKAAGSDEELKKLKEKRLLVKDEIKGLLE</sequence>
<dbReference type="GeneID" id="47557119"/>
<comment type="caution">
    <text evidence="1">The sequence shown here is derived from an EMBL/GenBank/DDBJ whole genome shotgun (WGS) entry which is preliminary data.</text>
</comment>
<proteinExistence type="predicted"/>
<dbReference type="Gene3D" id="6.10.280.50">
    <property type="match status" value="1"/>
</dbReference>
<evidence type="ECO:0000313" key="1">
    <source>
        <dbReference type="EMBL" id="NMX99752.1"/>
    </source>
</evidence>
<accession>A0A0R3AED6</accession>
<evidence type="ECO:0000313" key="2">
    <source>
        <dbReference type="Proteomes" id="UP000552560"/>
    </source>
</evidence>
<dbReference type="Proteomes" id="UP000552560">
    <property type="component" value="Unassembled WGS sequence"/>
</dbReference>
<dbReference type="AlphaFoldDB" id="A0A0R3AED6"/>
<organism evidence="1 2">
    <name type="scientific">Pseudomonas veronii</name>
    <dbReference type="NCBI Taxonomy" id="76761"/>
    <lineage>
        <taxon>Bacteria</taxon>
        <taxon>Pseudomonadati</taxon>
        <taxon>Pseudomonadota</taxon>
        <taxon>Gammaproteobacteria</taxon>
        <taxon>Pseudomonadales</taxon>
        <taxon>Pseudomonadaceae</taxon>
        <taxon>Pseudomonas</taxon>
    </lineage>
</organism>
<gene>
    <name evidence="1" type="ORF">HBO43_24470</name>
</gene>
<dbReference type="OrthoDB" id="6942653at2"/>
<dbReference type="RefSeq" id="WP_046383097.1">
    <property type="nucleotide sequence ID" value="NZ_CBDFBJ010000124.1"/>
</dbReference>
<reference evidence="1 2" key="1">
    <citation type="journal article" date="2020" name="Front. Microbiol.">
        <title>Genetic Organization of the aprX-lipA2 Operon Affects the Proteolytic Potential of Pseudomonas Species in Milk.</title>
        <authorList>
            <person name="Maier C."/>
            <person name="Huptas C."/>
            <person name="von Neubeck M."/>
            <person name="Scherer S."/>
            <person name="Wenning M."/>
            <person name="Lucking G."/>
        </authorList>
    </citation>
    <scope>NUCLEOTIDE SEQUENCE [LARGE SCALE GENOMIC DNA]</scope>
    <source>
        <strain evidence="1 2">WS 4671</strain>
    </source>
</reference>
<dbReference type="Pfam" id="PF04325">
    <property type="entry name" value="DUF465"/>
    <property type="match status" value="1"/>
</dbReference>
<dbReference type="KEGG" id="pvr:PverR02_18340"/>
<protein>
    <submittedName>
        <fullName evidence="1">DUF465 domain-containing protein</fullName>
    </submittedName>
</protein>
<dbReference type="InterPro" id="IPR007420">
    <property type="entry name" value="DUF465"/>
</dbReference>
<dbReference type="EMBL" id="JAAQWE010000029">
    <property type="protein sequence ID" value="NMX99752.1"/>
    <property type="molecule type" value="Genomic_DNA"/>
</dbReference>
<dbReference type="InterPro" id="IPR038444">
    <property type="entry name" value="DUF465_sf"/>
</dbReference>